<dbReference type="OrthoDB" id="2285358at2"/>
<evidence type="ECO:0000256" key="1">
    <source>
        <dbReference type="SAM" id="MobiDB-lite"/>
    </source>
</evidence>
<name>A0A0R2M5L3_9LACO</name>
<proteinExistence type="predicted"/>
<feature type="compositionally biased region" description="Basic residues" evidence="1">
    <location>
        <begin position="7"/>
        <end position="17"/>
    </location>
</feature>
<keyword evidence="2" id="KW-0812">Transmembrane</keyword>
<organism evidence="3 4">
    <name type="scientific">Lactiplantibacillus xiangfangensis</name>
    <dbReference type="NCBI Taxonomy" id="942150"/>
    <lineage>
        <taxon>Bacteria</taxon>
        <taxon>Bacillati</taxon>
        <taxon>Bacillota</taxon>
        <taxon>Bacilli</taxon>
        <taxon>Lactobacillales</taxon>
        <taxon>Lactobacillaceae</taxon>
        <taxon>Lactiplantibacillus</taxon>
    </lineage>
</organism>
<feature type="transmembrane region" description="Helical" evidence="2">
    <location>
        <begin position="76"/>
        <end position="96"/>
    </location>
</feature>
<dbReference type="AlphaFoldDB" id="A0A0R2M5L3"/>
<evidence type="ECO:0000313" key="3">
    <source>
        <dbReference type="EMBL" id="KRO08647.1"/>
    </source>
</evidence>
<evidence type="ECO:0000256" key="2">
    <source>
        <dbReference type="SAM" id="Phobius"/>
    </source>
</evidence>
<feature type="region of interest" description="Disordered" evidence="1">
    <location>
        <begin position="1"/>
        <end position="21"/>
    </location>
</feature>
<feature type="transmembrane region" description="Helical" evidence="2">
    <location>
        <begin position="40"/>
        <end position="64"/>
    </location>
</feature>
<dbReference type="PATRIC" id="fig|942150.3.peg.757"/>
<reference evidence="3 4" key="1">
    <citation type="journal article" date="2015" name="Genome Announc.">
        <title>Expanding the biotechnology potential of lactobacilli through comparative genomics of 213 strains and associated genera.</title>
        <authorList>
            <person name="Sun Z."/>
            <person name="Harris H.M."/>
            <person name="McCann A."/>
            <person name="Guo C."/>
            <person name="Argimon S."/>
            <person name="Zhang W."/>
            <person name="Yang X."/>
            <person name="Jeffery I.B."/>
            <person name="Cooney J.C."/>
            <person name="Kagawa T.F."/>
            <person name="Liu W."/>
            <person name="Song Y."/>
            <person name="Salvetti E."/>
            <person name="Wrobel A."/>
            <person name="Rasinkangas P."/>
            <person name="Parkhill J."/>
            <person name="Rea M.C."/>
            <person name="O'Sullivan O."/>
            <person name="Ritari J."/>
            <person name="Douillard F.P."/>
            <person name="Paul Ross R."/>
            <person name="Yang R."/>
            <person name="Briner A.E."/>
            <person name="Felis G.E."/>
            <person name="de Vos W.M."/>
            <person name="Barrangou R."/>
            <person name="Klaenhammer T.R."/>
            <person name="Caufield P.W."/>
            <person name="Cui Y."/>
            <person name="Zhang H."/>
            <person name="O'Toole P.W."/>
        </authorList>
    </citation>
    <scope>NUCLEOTIDE SEQUENCE [LARGE SCALE GENOMIC DNA]</scope>
    <source>
        <strain evidence="3 4">LMG 26013</strain>
    </source>
</reference>
<sequence>MSEQRHYVKPPKQKRHTTSTAGGKLKASAYLHPDYRKRKLFHLVIVIPVVWLLYGLIISAILFGGIMSNNGFEQSASVSVIFIIQVLLTGISAYFYPFSLYWYRESFVGRLLNGMWYFGGFWSVIGRIIATLIGGVIIAGVLSPIAGPLMLKKCREKDMVIGDAKDFE</sequence>
<keyword evidence="2" id="KW-0472">Membrane</keyword>
<dbReference type="Proteomes" id="UP000051783">
    <property type="component" value="Unassembled WGS sequence"/>
</dbReference>
<gene>
    <name evidence="3" type="ORF">IV64_GL000740</name>
</gene>
<evidence type="ECO:0000313" key="4">
    <source>
        <dbReference type="Proteomes" id="UP000051783"/>
    </source>
</evidence>
<keyword evidence="2" id="KW-1133">Transmembrane helix</keyword>
<protein>
    <submittedName>
        <fullName evidence="3">Uncharacterized protein</fullName>
    </submittedName>
</protein>
<feature type="transmembrane region" description="Helical" evidence="2">
    <location>
        <begin position="116"/>
        <end position="142"/>
    </location>
</feature>
<accession>A0A0R2M5L3</accession>
<comment type="caution">
    <text evidence="3">The sequence shown here is derived from an EMBL/GenBank/DDBJ whole genome shotgun (WGS) entry which is preliminary data.</text>
</comment>
<dbReference type="EMBL" id="JQCL01000080">
    <property type="protein sequence ID" value="KRO08647.1"/>
    <property type="molecule type" value="Genomic_DNA"/>
</dbReference>
<keyword evidence="4" id="KW-1185">Reference proteome</keyword>
<dbReference type="RefSeq" id="WP_057707230.1">
    <property type="nucleotide sequence ID" value="NZ_JQCL01000080.1"/>
</dbReference>